<dbReference type="Pfam" id="PF02800">
    <property type="entry name" value="Gp_dh_C"/>
    <property type="match status" value="1"/>
</dbReference>
<dbReference type="Proteomes" id="UP000253083">
    <property type="component" value="Unassembled WGS sequence"/>
</dbReference>
<dbReference type="PANTHER" id="PTHR43148">
    <property type="entry name" value="GLYCERALDEHYDE-3-PHOSPHATE DEHYDROGENASE 2"/>
    <property type="match status" value="1"/>
</dbReference>
<keyword evidence="6" id="KW-0520">NAD</keyword>
<dbReference type="SUPFAM" id="SSF51735">
    <property type="entry name" value="NAD(P)-binding Rossmann-fold domains"/>
    <property type="match status" value="1"/>
</dbReference>
<dbReference type="InterPro" id="IPR036291">
    <property type="entry name" value="NAD(P)-bd_dom_sf"/>
</dbReference>
<dbReference type="InParanoid" id="A0A395JHX3"/>
<name>A0A395JHX3_9GAMM</name>
<dbReference type="FunCoup" id="A0A395JHX3">
    <property type="interactions" value="114"/>
</dbReference>
<dbReference type="OrthoDB" id="9803304at2"/>
<evidence type="ECO:0000313" key="12">
    <source>
        <dbReference type="Proteomes" id="UP000253083"/>
    </source>
</evidence>
<feature type="domain" description="Glyceraldehyde 3-phosphate dehydrogenase NAD(P) binding" evidence="10">
    <location>
        <begin position="2"/>
        <end position="153"/>
    </location>
</feature>
<dbReference type="InterPro" id="IPR020829">
    <property type="entry name" value="GlycerAld_3-P_DH_cat"/>
</dbReference>
<dbReference type="FunFam" id="3.40.50.720:FF:000001">
    <property type="entry name" value="Glyceraldehyde-3-phosphate dehydrogenase"/>
    <property type="match status" value="1"/>
</dbReference>
<feature type="active site" description="Nucleophile" evidence="4">
    <location>
        <position position="153"/>
    </location>
</feature>
<dbReference type="PIRSF" id="PIRSF000149">
    <property type="entry name" value="GAP_DH"/>
    <property type="match status" value="1"/>
</dbReference>
<feature type="binding site" evidence="5">
    <location>
        <position position="183"/>
    </location>
    <ligand>
        <name>D-glyceraldehyde 3-phosphate</name>
        <dbReference type="ChEBI" id="CHEBI:59776"/>
    </ligand>
</feature>
<dbReference type="EC" id="1.2.1.-" evidence="9"/>
<dbReference type="PRINTS" id="PR00078">
    <property type="entry name" value="G3PDHDRGNASE"/>
</dbReference>
<feature type="binding site" evidence="5">
    <location>
        <begin position="152"/>
        <end position="154"/>
    </location>
    <ligand>
        <name>D-glyceraldehyde 3-phosphate</name>
        <dbReference type="ChEBI" id="CHEBI:59776"/>
    </ligand>
</feature>
<evidence type="ECO:0000256" key="4">
    <source>
        <dbReference type="PIRSR" id="PIRSR000149-1"/>
    </source>
</evidence>
<gene>
    <name evidence="11" type="ORF">DFR28_103165</name>
</gene>
<dbReference type="Pfam" id="PF00044">
    <property type="entry name" value="Gp_dh_N"/>
    <property type="match status" value="1"/>
</dbReference>
<evidence type="ECO:0000256" key="5">
    <source>
        <dbReference type="PIRSR" id="PIRSR000149-2"/>
    </source>
</evidence>
<reference evidence="11 12" key="1">
    <citation type="submission" date="2018-06" db="EMBL/GenBank/DDBJ databases">
        <title>Genomic Encyclopedia of Type Strains, Phase IV (KMG-IV): sequencing the most valuable type-strain genomes for metagenomic binning, comparative biology and taxonomic classification.</title>
        <authorList>
            <person name="Goeker M."/>
        </authorList>
    </citation>
    <scope>NUCLEOTIDE SEQUENCE [LARGE SCALE GENOMIC DNA]</scope>
    <source>
        <strain evidence="11 12">DSM 24032</strain>
    </source>
</reference>
<evidence type="ECO:0000259" key="10">
    <source>
        <dbReference type="SMART" id="SM00846"/>
    </source>
</evidence>
<evidence type="ECO:0000313" key="11">
    <source>
        <dbReference type="EMBL" id="RBP49740.1"/>
    </source>
</evidence>
<dbReference type="GO" id="GO:0006006">
    <property type="term" value="P:glucose metabolic process"/>
    <property type="evidence" value="ECO:0007669"/>
    <property type="project" value="InterPro"/>
</dbReference>
<dbReference type="AlphaFoldDB" id="A0A395JHX3"/>
<keyword evidence="12" id="KW-1185">Reference proteome</keyword>
<feature type="binding site" evidence="6">
    <location>
        <position position="80"/>
    </location>
    <ligand>
        <name>NAD(+)</name>
        <dbReference type="ChEBI" id="CHEBI:57540"/>
    </ligand>
</feature>
<dbReference type="NCBIfam" id="TIGR01534">
    <property type="entry name" value="GAPDH-I"/>
    <property type="match status" value="1"/>
</dbReference>
<dbReference type="SMART" id="SM00846">
    <property type="entry name" value="Gp_dh_N"/>
    <property type="match status" value="1"/>
</dbReference>
<evidence type="ECO:0000256" key="3">
    <source>
        <dbReference type="ARBA" id="ARBA00023002"/>
    </source>
</evidence>
<dbReference type="InterPro" id="IPR006424">
    <property type="entry name" value="Glyceraldehyde-3-P_DH_1"/>
</dbReference>
<dbReference type="PROSITE" id="PS00071">
    <property type="entry name" value="GAPDH"/>
    <property type="match status" value="1"/>
</dbReference>
<feature type="site" description="Activates thiol group during catalysis" evidence="7">
    <location>
        <position position="180"/>
    </location>
</feature>
<feature type="binding site" evidence="6">
    <location>
        <position position="122"/>
    </location>
    <ligand>
        <name>NAD(+)</name>
        <dbReference type="ChEBI" id="CHEBI:57540"/>
    </ligand>
</feature>
<accession>A0A395JHX3</accession>
<dbReference type="GO" id="GO:0050661">
    <property type="term" value="F:NADP binding"/>
    <property type="evidence" value="ECO:0007669"/>
    <property type="project" value="InterPro"/>
</dbReference>
<evidence type="ECO:0000256" key="2">
    <source>
        <dbReference type="ARBA" id="ARBA00011881"/>
    </source>
</evidence>
<dbReference type="Gene3D" id="3.30.360.10">
    <property type="entry name" value="Dihydrodipicolinate Reductase, domain 2"/>
    <property type="match status" value="1"/>
</dbReference>
<feature type="binding site" evidence="6">
    <location>
        <position position="315"/>
    </location>
    <ligand>
        <name>NAD(+)</name>
        <dbReference type="ChEBI" id="CHEBI:57540"/>
    </ligand>
</feature>
<keyword evidence="3 9" id="KW-0560">Oxidoreductase</keyword>
<dbReference type="InterPro" id="IPR020830">
    <property type="entry name" value="GlycerAld_3-P_DH_AS"/>
</dbReference>
<feature type="binding site" evidence="5">
    <location>
        <position position="234"/>
    </location>
    <ligand>
        <name>D-glyceraldehyde 3-phosphate</name>
        <dbReference type="ChEBI" id="CHEBI:59776"/>
    </ligand>
</feature>
<keyword evidence="6" id="KW-0547">Nucleotide-binding</keyword>
<dbReference type="InterPro" id="IPR020831">
    <property type="entry name" value="GlycerAld/Erythrose_P_DH"/>
</dbReference>
<evidence type="ECO:0000256" key="9">
    <source>
        <dbReference type="RuleBase" id="RU361160"/>
    </source>
</evidence>
<dbReference type="RefSeq" id="WP_113954742.1">
    <property type="nucleotide sequence ID" value="NZ_QNRT01000003.1"/>
</dbReference>
<organism evidence="11 12">
    <name type="scientific">Arenicella xantha</name>
    <dbReference type="NCBI Taxonomy" id="644221"/>
    <lineage>
        <taxon>Bacteria</taxon>
        <taxon>Pseudomonadati</taxon>
        <taxon>Pseudomonadota</taxon>
        <taxon>Gammaproteobacteria</taxon>
        <taxon>Arenicellales</taxon>
        <taxon>Arenicellaceae</taxon>
        <taxon>Arenicella</taxon>
    </lineage>
</organism>
<dbReference type="EMBL" id="QNRT01000003">
    <property type="protein sequence ID" value="RBP49740.1"/>
    <property type="molecule type" value="Genomic_DNA"/>
</dbReference>
<evidence type="ECO:0000256" key="7">
    <source>
        <dbReference type="PIRSR" id="PIRSR000149-4"/>
    </source>
</evidence>
<dbReference type="GO" id="GO:0016620">
    <property type="term" value="F:oxidoreductase activity, acting on the aldehyde or oxo group of donors, NAD or NADP as acceptor"/>
    <property type="evidence" value="ECO:0007669"/>
    <property type="project" value="InterPro"/>
</dbReference>
<feature type="binding site" evidence="5">
    <location>
        <begin position="211"/>
        <end position="212"/>
    </location>
    <ligand>
        <name>D-glyceraldehyde 3-phosphate</name>
        <dbReference type="ChEBI" id="CHEBI:59776"/>
    </ligand>
</feature>
<sequence>MYKIAINGFGRIGRNVLRAMYEYQKNDQIKVVAINDLGEAAINAHLLKYDTVHGEFAQDVSVDGDHLVVAGDRIKVLAERDPANLPWAELGVDLVLECTGFFTARDDASAHLTAGASKVLVSAPGKNMDATVVYGVNDDVLTSEHQIVSNASCTTNCLAPIAKALHDAIGIEKGLANTVHSYTNDQRLNDVYHTDLRRARAAAHSMIPSKTGAAAAIGLVVPALAGKLDGLSIRVPTLNVSLLDLTVTLSRDTTVEEVNEILTNAAEASKGGIFRVNTLPLVSSDFNHNPASSIADVTQTRVFGDMVKVLAWYDNEWGFSNRMIDTAARMLELGSGVALSKAS</sequence>
<dbReference type="SUPFAM" id="SSF55347">
    <property type="entry name" value="Glyceraldehyde-3-phosphate dehydrogenase-like, C-terminal domain"/>
    <property type="match status" value="1"/>
</dbReference>
<dbReference type="GO" id="GO:0051287">
    <property type="term" value="F:NAD binding"/>
    <property type="evidence" value="ECO:0007669"/>
    <property type="project" value="InterPro"/>
</dbReference>
<feature type="binding site" evidence="6">
    <location>
        <position position="36"/>
    </location>
    <ligand>
        <name>NAD(+)</name>
        <dbReference type="ChEBI" id="CHEBI:57540"/>
    </ligand>
</feature>
<dbReference type="CDD" id="cd05214">
    <property type="entry name" value="GAPDH_I_N"/>
    <property type="match status" value="1"/>
</dbReference>
<evidence type="ECO:0000256" key="6">
    <source>
        <dbReference type="PIRSR" id="PIRSR000149-3"/>
    </source>
</evidence>
<comment type="subunit">
    <text evidence="2">Homotetramer.</text>
</comment>
<comment type="similarity">
    <text evidence="1 8">Belongs to the glyceraldehyde-3-phosphate dehydrogenase family.</text>
</comment>
<evidence type="ECO:0000256" key="1">
    <source>
        <dbReference type="ARBA" id="ARBA00007406"/>
    </source>
</evidence>
<dbReference type="FunFam" id="3.30.360.10:FF:000002">
    <property type="entry name" value="Glyceraldehyde-3-phosphate dehydrogenase"/>
    <property type="match status" value="1"/>
</dbReference>
<dbReference type="InterPro" id="IPR020828">
    <property type="entry name" value="GlycerAld_3-P_DH_NAD(P)-bd"/>
</dbReference>
<evidence type="ECO:0000256" key="8">
    <source>
        <dbReference type="RuleBase" id="RU000397"/>
    </source>
</evidence>
<feature type="binding site" evidence="6">
    <location>
        <begin position="11"/>
        <end position="12"/>
    </location>
    <ligand>
        <name>NAD(+)</name>
        <dbReference type="ChEBI" id="CHEBI:57540"/>
    </ligand>
</feature>
<comment type="caution">
    <text evidence="11">The sequence shown here is derived from an EMBL/GenBank/DDBJ whole genome shotgun (WGS) entry which is preliminary data.</text>
</comment>
<protein>
    <recommendedName>
        <fullName evidence="9">Glyceraldehyde-3-phosphate dehydrogenase</fullName>
        <ecNumber evidence="9">1.2.1.-</ecNumber>
    </recommendedName>
</protein>
<dbReference type="CDD" id="cd18126">
    <property type="entry name" value="GAPDH_I_C"/>
    <property type="match status" value="1"/>
</dbReference>
<proteinExistence type="inferred from homology"/>
<dbReference type="Gene3D" id="3.40.50.720">
    <property type="entry name" value="NAD(P)-binding Rossmann-like Domain"/>
    <property type="match status" value="1"/>
</dbReference>